<sequence>MGKEESVEIKEIVDEALKVFEKKILLELNSITDETKRYLYFIAWINRFIEDRGLGKIIITGGFAVELYTARIYRTMDVDIIIDGCKEVVEEFLKRFSEKIGRGYIPTYEIISLKSIDIVSTVYSRAKPPTKILVNELYVYIDPVEDLIATYLAGWKYWNSTEDRDKALWLLAVWEEKIDWDYLNSICRDQNVLDKLIELLEILRKNPLKNNLSM</sequence>
<organism evidence="1">
    <name type="scientific">Ignisphaera aggregans</name>
    <dbReference type="NCBI Taxonomy" id="334771"/>
    <lineage>
        <taxon>Archaea</taxon>
        <taxon>Thermoproteota</taxon>
        <taxon>Thermoprotei</taxon>
        <taxon>Desulfurococcales</taxon>
        <taxon>Desulfurococcaceae</taxon>
        <taxon>Ignisphaera</taxon>
    </lineage>
</organism>
<proteinExistence type="predicted"/>
<dbReference type="EMBL" id="DRUB01000051">
    <property type="protein sequence ID" value="HHR95781.1"/>
    <property type="molecule type" value="Genomic_DNA"/>
</dbReference>
<accession>A0A7C5TGF4</accession>
<evidence type="ECO:0000313" key="2">
    <source>
        <dbReference type="EMBL" id="HHR95781.1"/>
    </source>
</evidence>
<protein>
    <recommendedName>
        <fullName evidence="3">Nucleotidyl transferase AbiEii/AbiGii toxin family protein</fullName>
    </recommendedName>
</protein>
<dbReference type="AlphaFoldDB" id="A0A7C5TGF4"/>
<gene>
    <name evidence="2" type="ORF">ENL47_02925</name>
    <name evidence="1" type="ORF">ENM84_06595</name>
</gene>
<name>A0A7C5TGF4_9CREN</name>
<evidence type="ECO:0008006" key="3">
    <source>
        <dbReference type="Google" id="ProtNLM"/>
    </source>
</evidence>
<evidence type="ECO:0000313" key="1">
    <source>
        <dbReference type="EMBL" id="HHP82314.1"/>
    </source>
</evidence>
<reference evidence="1" key="1">
    <citation type="journal article" date="2020" name="mSystems">
        <title>Genome- and Community-Level Interaction Insights into Carbon Utilization and Element Cycling Functions of Hydrothermarchaeota in Hydrothermal Sediment.</title>
        <authorList>
            <person name="Zhou Z."/>
            <person name="Liu Y."/>
            <person name="Xu W."/>
            <person name="Pan J."/>
            <person name="Luo Z.H."/>
            <person name="Li M."/>
        </authorList>
    </citation>
    <scope>NUCLEOTIDE SEQUENCE [LARGE SCALE GENOMIC DNA]</scope>
    <source>
        <strain evidence="2">SpSt-1</strain>
        <strain evidence="1">SpSt-1121</strain>
    </source>
</reference>
<comment type="caution">
    <text evidence="1">The sequence shown here is derived from an EMBL/GenBank/DDBJ whole genome shotgun (WGS) entry which is preliminary data.</text>
</comment>
<dbReference type="EMBL" id="DRZI01000280">
    <property type="protein sequence ID" value="HHP82314.1"/>
    <property type="molecule type" value="Genomic_DNA"/>
</dbReference>